<keyword evidence="2" id="KW-1185">Reference proteome</keyword>
<organism evidence="1 2">
    <name type="scientific">Piscinibacter gummiphilus</name>
    <dbReference type="NCBI Taxonomy" id="946333"/>
    <lineage>
        <taxon>Bacteria</taxon>
        <taxon>Pseudomonadati</taxon>
        <taxon>Pseudomonadota</taxon>
        <taxon>Betaproteobacteria</taxon>
        <taxon>Burkholderiales</taxon>
        <taxon>Sphaerotilaceae</taxon>
        <taxon>Piscinibacter</taxon>
    </lineage>
</organism>
<protein>
    <submittedName>
        <fullName evidence="1">DUF932 domain-containing protein</fullName>
    </submittedName>
</protein>
<evidence type="ECO:0000313" key="2">
    <source>
        <dbReference type="Proteomes" id="UP001303946"/>
    </source>
</evidence>
<gene>
    <name evidence="1" type="ORF">RXV79_27315</name>
</gene>
<reference evidence="1 2" key="1">
    <citation type="submission" date="2023-10" db="EMBL/GenBank/DDBJ databases">
        <title>Bacteria for the degradation of biodegradable plastic PBAT(Polybutylene adipate terephthalate).</title>
        <authorList>
            <person name="Weon H.-Y."/>
            <person name="Yeon J."/>
        </authorList>
    </citation>
    <scope>NUCLEOTIDE SEQUENCE [LARGE SCALE GENOMIC DNA]</scope>
    <source>
        <strain evidence="1 2">SBD 7-3</strain>
        <plasmid evidence="1 2">unnamed1</plasmid>
    </source>
</reference>
<dbReference type="RefSeq" id="WP_316704309.1">
    <property type="nucleotide sequence ID" value="NZ_CP136337.1"/>
</dbReference>
<dbReference type="EMBL" id="CP136337">
    <property type="protein sequence ID" value="WOB11150.1"/>
    <property type="molecule type" value="Genomic_DNA"/>
</dbReference>
<sequence length="355" mass="40053">MKTGRTLSNLVDELERQMSTKVDMVVPTQLLHHSTSSEGHSTLQVETGDGLRQFGITENCRRQLAERLKIPFAYFERMRSEMPELLDRNVNSWLRHAPEQRMVRTLDGRARAFLSDRYRMRDNYDLLVHILPELRKIPDVQFASMELTETRMFIKALSPKVRYELAPGDVVEAGVVVANSETGHGMTAVYPLVHRLKCRNGLIAADASIKRAHVGRRIEASFDEVTIFKADTLKADDDAFFLMLRDLVSAAVSESTFVLLAEKMRKTMGIPLLGDPLRAVEKLAVKFVMNENVRVGVLRDLIAEGDLSAFGMVQAVTHFAQDPSISYEEATELEMIGGRMLEQSNKEWSELVSAV</sequence>
<dbReference type="Proteomes" id="UP001303946">
    <property type="component" value="Plasmid unnamed1"/>
</dbReference>
<evidence type="ECO:0000313" key="1">
    <source>
        <dbReference type="EMBL" id="WOB11150.1"/>
    </source>
</evidence>
<accession>A0ABZ0D1Y4</accession>
<name>A0ABZ0D1Y4_9BURK</name>
<keyword evidence="1" id="KW-0614">Plasmid</keyword>
<geneLocation type="plasmid" evidence="1 2">
    <name>unnamed1</name>
</geneLocation>
<proteinExistence type="predicted"/>